<gene>
    <name evidence="2" type="ORF">NPIL_602041</name>
</gene>
<feature type="region of interest" description="Disordered" evidence="1">
    <location>
        <begin position="1246"/>
        <end position="1284"/>
    </location>
</feature>
<keyword evidence="3" id="KW-1185">Reference proteome</keyword>
<proteinExistence type="predicted"/>
<organism evidence="2 3">
    <name type="scientific">Nephila pilipes</name>
    <name type="common">Giant wood spider</name>
    <name type="synonym">Nephila maculata</name>
    <dbReference type="NCBI Taxonomy" id="299642"/>
    <lineage>
        <taxon>Eukaryota</taxon>
        <taxon>Metazoa</taxon>
        <taxon>Ecdysozoa</taxon>
        <taxon>Arthropoda</taxon>
        <taxon>Chelicerata</taxon>
        <taxon>Arachnida</taxon>
        <taxon>Araneae</taxon>
        <taxon>Araneomorphae</taxon>
        <taxon>Entelegynae</taxon>
        <taxon>Araneoidea</taxon>
        <taxon>Nephilidae</taxon>
        <taxon>Nephila</taxon>
    </lineage>
</organism>
<protein>
    <submittedName>
        <fullName evidence="2">Uncharacterized protein</fullName>
    </submittedName>
</protein>
<evidence type="ECO:0000313" key="2">
    <source>
        <dbReference type="EMBL" id="GFT14488.1"/>
    </source>
</evidence>
<feature type="compositionally biased region" description="Polar residues" evidence="1">
    <location>
        <begin position="182"/>
        <end position="192"/>
    </location>
</feature>
<feature type="compositionally biased region" description="Basic residues" evidence="1">
    <location>
        <begin position="92"/>
        <end position="107"/>
    </location>
</feature>
<comment type="caution">
    <text evidence="2">The sequence shown here is derived from an EMBL/GenBank/DDBJ whole genome shotgun (WGS) entry which is preliminary data.</text>
</comment>
<accession>A0A8X6NHG1</accession>
<dbReference type="EMBL" id="BMAW01104451">
    <property type="protein sequence ID" value="GFT14488.1"/>
    <property type="molecule type" value="Genomic_DNA"/>
</dbReference>
<evidence type="ECO:0000313" key="3">
    <source>
        <dbReference type="Proteomes" id="UP000887013"/>
    </source>
</evidence>
<feature type="compositionally biased region" description="Acidic residues" evidence="1">
    <location>
        <begin position="1080"/>
        <end position="1089"/>
    </location>
</feature>
<feature type="compositionally biased region" description="Polar residues" evidence="1">
    <location>
        <begin position="1064"/>
        <end position="1076"/>
    </location>
</feature>
<feature type="region of interest" description="Disordered" evidence="1">
    <location>
        <begin position="150"/>
        <end position="206"/>
    </location>
</feature>
<dbReference type="Proteomes" id="UP000887013">
    <property type="component" value="Unassembled WGS sequence"/>
</dbReference>
<feature type="compositionally biased region" description="Polar residues" evidence="1">
    <location>
        <begin position="999"/>
        <end position="1014"/>
    </location>
</feature>
<feature type="compositionally biased region" description="Basic and acidic residues" evidence="1">
    <location>
        <begin position="813"/>
        <end position="833"/>
    </location>
</feature>
<feature type="compositionally biased region" description="Basic and acidic residues" evidence="1">
    <location>
        <begin position="1017"/>
        <end position="1035"/>
    </location>
</feature>
<evidence type="ECO:0000256" key="1">
    <source>
        <dbReference type="SAM" id="MobiDB-lite"/>
    </source>
</evidence>
<feature type="compositionally biased region" description="Basic and acidic residues" evidence="1">
    <location>
        <begin position="1254"/>
        <end position="1263"/>
    </location>
</feature>
<sequence>MEDTSEKYFAAVEREAQPVFNRGNRNSKFLPEWQPWVIHGRPEMYSEPEENAFLDPRINSKFEPGNTGNNLGIKRANPIFQTLQLQKISLKTKRRHKFPKSIQKKHLAKDDKVSVRSFKQVQCNNGKISDSEYKSNGGYHLVKDDKISVRSSKKIQCSNGEMSVRGYGSNEGSNLRKEKSSNQESDLSPNTSKTKKNISDIYRNNQSNSEEEFRNFVNEVYITENSSSYSTESTTSIHIKILSSKKPKSEKRNYNLKNKHLKNHNYIHNLNSKNKNKKNSLGVKHFQKSSHINSDIPKLKTHKESRKKLNSKTKNEILAPISTIQNSQDQKRQFNMKEENLENYRNFQDSSLNIDPFRVQTNEQYIMNKNLLPKLSKPSVLTNYENSKGIHTGNVENQIDGIHENSGIQKIFTNSDTKISDGKYSTLDESHSAHKLMHDTDEKYDALKEIRKETETEKPLKTILKNLYTFPESNLKNNDENVNDIPFVSKGDKNIDNYKMKSIPRIYLRSVSDSVPYFIHNENFNLPTQRNQELLHYYQMLPNNEQEQFMHSIPPLKQNSRYFNDNTFQNNNNRYGNFLPNDLKITHISKDPDNIYRKNYEEMNLTKKLSKLLEDFKVKEIILTDPKTNVETDVIEDRKQNVVDNIRIFNNANRKLPYDEFSNALKLSAPEKQAITELPYSWRSEDKLRIGKSTTKYPFIIPKVLSKVPIQHKNSITSGKFSHKNEQPKNVNDLLGLMSKEINHNTKKERNEQKSHSLGSYKNNYITFNKDPEPVTNIFDSNEKIFPIKSENEEMEYNNDQVDSLSDRNQENQDYDIHDMNGNHKSGADKTDGDYNNEENFNSNKGPEYYESSLRLHGNNMVGSPKHILTDSIPEIKKNRLHSGPPSFNDGFYKANFKTPHGYGSIETKNYYFSTDISAADDFNEFQKEEMVEKESKTMLRNKLMSSNESSHQFKEKKTEIKDNKENYHEAFIEEKDHSKYPNQPNFNINKNNLEERSISSTESQNHTNLIDTSESSDEKISNRDLKQNENHLQNEDQTIQSGMLGYPKSYPGQRKIELGKNVSKFSKNPPKSESTVVYDESERDDDEYYSENVSDYDATEDLGQFNEQKIFYNLKNDNRNPSSAQKTKHKFYRDTSNNSYANETDPEDILSENKDEYLTDDISTMIGTSETELALVSTDPESERIPSQLKKNKLKFNIHSNNASSLKKRSSSDDFHKLEEISGITEIRPTESGELQEVSALLSDMDSMNDVDDMVKKRREEESVSTDEPEKENKNKDLNPSYSGNVVYITMKTTTMDLEQRFNGD</sequence>
<feature type="region of interest" description="Disordered" evidence="1">
    <location>
        <begin position="998"/>
        <end position="1089"/>
    </location>
</feature>
<name>A0A8X6NHG1_NEPPI</name>
<feature type="region of interest" description="Disordered" evidence="1">
    <location>
        <begin position="813"/>
        <end position="836"/>
    </location>
</feature>
<reference evidence="2" key="1">
    <citation type="submission" date="2020-08" db="EMBL/GenBank/DDBJ databases">
        <title>Multicomponent nature underlies the extraordinary mechanical properties of spider dragline silk.</title>
        <authorList>
            <person name="Kono N."/>
            <person name="Nakamura H."/>
            <person name="Mori M."/>
            <person name="Yoshida Y."/>
            <person name="Ohtoshi R."/>
            <person name="Malay A.D."/>
            <person name="Moran D.A.P."/>
            <person name="Tomita M."/>
            <person name="Numata K."/>
            <person name="Arakawa K."/>
        </authorList>
    </citation>
    <scope>NUCLEOTIDE SEQUENCE</scope>
</reference>
<dbReference type="OrthoDB" id="6437960at2759"/>
<feature type="region of interest" description="Disordered" evidence="1">
    <location>
        <begin position="92"/>
        <end position="113"/>
    </location>
</feature>